<dbReference type="STRING" id="437022.CC99x_02014"/>
<organism evidence="1">
    <name type="scientific">Candidatus Berkiella cookevillensis</name>
    <dbReference type="NCBI Taxonomy" id="437022"/>
    <lineage>
        <taxon>Bacteria</taxon>
        <taxon>Pseudomonadati</taxon>
        <taxon>Pseudomonadota</taxon>
        <taxon>Gammaproteobacteria</taxon>
        <taxon>Candidatus Berkiellales</taxon>
        <taxon>Candidatus Berkiellaceae</taxon>
        <taxon>Candidatus Berkiella</taxon>
    </lineage>
</organism>
<reference evidence="1" key="1">
    <citation type="submission" date="2015-09" db="EMBL/GenBank/DDBJ databases">
        <title>Draft Genome Sequences of Two Novel Amoeba-resistant Intranuclear Bacteria, Candidatus Berkiella cookevillensis and Candidatus Berkiella aquae.</title>
        <authorList>
            <person name="Mehari Y.T."/>
            <person name="Arivett B.A."/>
            <person name="Farone A.L."/>
            <person name="Gunderson J.H."/>
            <person name="Farone M.B."/>
        </authorList>
    </citation>
    <scope>NUCLEOTIDE SEQUENCE [LARGE SCALE GENOMIC DNA]</scope>
    <source>
        <strain evidence="1">CC99</strain>
    </source>
</reference>
<accession>A0A0Q9YP25</accession>
<dbReference type="AlphaFoldDB" id="A0A0Q9YP25"/>
<dbReference type="EMBL" id="LKHV01000011">
    <property type="protein sequence ID" value="KRG17891.1"/>
    <property type="molecule type" value="Genomic_DNA"/>
</dbReference>
<comment type="caution">
    <text evidence="1">The sequence shown here is derived from an EMBL/GenBank/DDBJ whole genome shotgun (WGS) entry which is preliminary data.</text>
</comment>
<proteinExistence type="predicted"/>
<name>A0A0Q9YP25_9GAMM</name>
<evidence type="ECO:0000313" key="1">
    <source>
        <dbReference type="EMBL" id="KRG17891.1"/>
    </source>
</evidence>
<protein>
    <submittedName>
        <fullName evidence="1">Uncharacterized protein</fullName>
    </submittedName>
</protein>
<sequence>MRQYGGKGKCPVLSKIKMSCNNNHLKQGSLKSDNAGGVYEHCEHFGFAI</sequence>
<gene>
    <name evidence="1" type="ORF">CC99x_02014</name>
</gene>